<feature type="compositionally biased region" description="Low complexity" evidence="1">
    <location>
        <begin position="31"/>
        <end position="42"/>
    </location>
</feature>
<feature type="compositionally biased region" description="Low complexity" evidence="1">
    <location>
        <begin position="55"/>
        <end position="76"/>
    </location>
</feature>
<gene>
    <name evidence="3" type="ORF">JMJ35_004233</name>
</gene>
<organism evidence="3 4">
    <name type="scientific">Cladonia borealis</name>
    <dbReference type="NCBI Taxonomy" id="184061"/>
    <lineage>
        <taxon>Eukaryota</taxon>
        <taxon>Fungi</taxon>
        <taxon>Dikarya</taxon>
        <taxon>Ascomycota</taxon>
        <taxon>Pezizomycotina</taxon>
        <taxon>Lecanoromycetes</taxon>
        <taxon>OSLEUM clade</taxon>
        <taxon>Lecanoromycetidae</taxon>
        <taxon>Lecanorales</taxon>
        <taxon>Lecanorineae</taxon>
        <taxon>Cladoniaceae</taxon>
        <taxon>Cladonia</taxon>
    </lineage>
</organism>
<dbReference type="Proteomes" id="UP001166286">
    <property type="component" value="Unassembled WGS sequence"/>
</dbReference>
<name>A0AA39R1M1_9LECA</name>
<dbReference type="Pfam" id="PF25318">
    <property type="entry name" value="WHD_GDS1"/>
    <property type="match status" value="1"/>
</dbReference>
<dbReference type="AlphaFoldDB" id="A0AA39R1M1"/>
<accession>A0AA39R1M1</accession>
<dbReference type="InterPro" id="IPR057511">
    <property type="entry name" value="WH_GDS1"/>
</dbReference>
<proteinExistence type="predicted"/>
<evidence type="ECO:0000313" key="3">
    <source>
        <dbReference type="EMBL" id="KAK0513247.1"/>
    </source>
</evidence>
<evidence type="ECO:0000313" key="4">
    <source>
        <dbReference type="Proteomes" id="UP001166286"/>
    </source>
</evidence>
<evidence type="ECO:0000259" key="2">
    <source>
        <dbReference type="Pfam" id="PF25318"/>
    </source>
</evidence>
<keyword evidence="4" id="KW-1185">Reference proteome</keyword>
<dbReference type="EMBL" id="JAFEKC020000008">
    <property type="protein sequence ID" value="KAK0513247.1"/>
    <property type="molecule type" value="Genomic_DNA"/>
</dbReference>
<sequence>MPYNTRRKSLSLPSLGIQLPNASRAHRPSITTKASPTTTETPQQPPTKKVKRSHTSNSPSPTSPSRPRSSTNNSSSAKVVSFADRPKSSGRVAYEHTPPPSPGAYTDRKVDTDGINDDIVVGVIEQLEKTGNRPHLIKELAMVLSNISDAVSASANPAALLSSRLSSYLKRPWSALSPCPLDKELTTVHPRKVYFFLTTLPRQPFPADSSDIFSSPHAGGKGGKRIISPSISSASVDEDPEAAEERKRDALSPSPEITFSEDLDGSGPGLDLDFTTPPTPAGSSFSGRSSLARDGSNGSSSDNVLSHNHKAASPQLEGDEKEFTQTASSMRMRGMSLDDPTVRPSTEDVNEMEIEETEEEKAKRNREAVEALFGAHHAQATGMPIMTSPLVKPMQRIIIEKEIKQEGEDVEMKESISILGDSGVGLTWDTREPEDIRIEDLDDLFGAF</sequence>
<comment type="caution">
    <text evidence="3">The sequence shown here is derived from an EMBL/GenBank/DDBJ whole genome shotgun (WGS) entry which is preliminary data.</text>
</comment>
<reference evidence="3" key="1">
    <citation type="submission" date="2023-03" db="EMBL/GenBank/DDBJ databases">
        <title>Complete genome of Cladonia borealis.</title>
        <authorList>
            <person name="Park H."/>
        </authorList>
    </citation>
    <scope>NUCLEOTIDE SEQUENCE</scope>
    <source>
        <strain evidence="3">ANT050790</strain>
    </source>
</reference>
<feature type="region of interest" description="Disordered" evidence="1">
    <location>
        <begin position="208"/>
        <end position="365"/>
    </location>
</feature>
<feature type="region of interest" description="Disordered" evidence="1">
    <location>
        <begin position="1"/>
        <end position="111"/>
    </location>
</feature>
<evidence type="ECO:0000256" key="1">
    <source>
        <dbReference type="SAM" id="MobiDB-lite"/>
    </source>
</evidence>
<feature type="domain" description="GDS1 winged helix" evidence="2">
    <location>
        <begin position="111"/>
        <end position="204"/>
    </location>
</feature>
<protein>
    <recommendedName>
        <fullName evidence="2">GDS1 winged helix domain-containing protein</fullName>
    </recommendedName>
</protein>
<feature type="compositionally biased region" description="Polar residues" evidence="1">
    <location>
        <begin position="296"/>
        <end position="306"/>
    </location>
</feature>
<feature type="compositionally biased region" description="Acidic residues" evidence="1">
    <location>
        <begin position="348"/>
        <end position="359"/>
    </location>
</feature>